<sequence>MATITKKPAGTIGYGMMNLTWRPEPIPDPQAFATMKAALEAGCNMWNASPFYGTPEANSLTLLNRYFTKYPEDAEKVILSVKDGQVPGQMKISGAGDHLRSSIERCLKMLDGKKSLDIFEMARQDPDTPLKESVDTMAEYVKAGMIGGIGLSEVSPEQIRANHFLHPVAAVEVELSLQTPDILDNGVAATCGELGIPIVAYSPLGRGLLTATMAKPEDLDAGDIRHRLPRFKAENMEKNAQMGAGLQKIAKAKGCSPAQVAIAWARSWENKPGMPTIIPIPGSTTAERATENGKAVTLSAKEIEEIEDLRKRNTAVGDRYGPH</sequence>
<gene>
    <name evidence="3" type="ORF">OHK93_006776</name>
</gene>
<keyword evidence="1" id="KW-0560">Oxidoreductase</keyword>
<reference evidence="3" key="1">
    <citation type="journal article" date="2023" name="Genome Biol. Evol.">
        <title>First Whole Genome Sequence and Flow Cytometry Genome Size Data for the Lichen-Forming Fungus Ramalina farinacea (Ascomycota).</title>
        <authorList>
            <person name="Llewellyn T."/>
            <person name="Mian S."/>
            <person name="Hill R."/>
            <person name="Leitch I.J."/>
            <person name="Gaya E."/>
        </authorList>
    </citation>
    <scope>NUCLEOTIDE SEQUENCE</scope>
    <source>
        <strain evidence="3">LIQ254RAFAR</strain>
    </source>
</reference>
<dbReference type="PANTHER" id="PTHR43625">
    <property type="entry name" value="AFLATOXIN B1 ALDEHYDE REDUCTASE"/>
    <property type="match status" value="1"/>
</dbReference>
<dbReference type="Proteomes" id="UP001161017">
    <property type="component" value="Unassembled WGS sequence"/>
</dbReference>
<keyword evidence="4" id="KW-1185">Reference proteome</keyword>
<comment type="caution">
    <text evidence="3">The sequence shown here is derived from an EMBL/GenBank/DDBJ whole genome shotgun (WGS) entry which is preliminary data.</text>
</comment>
<dbReference type="PANTHER" id="PTHR43625:SF78">
    <property type="entry name" value="PYRIDOXAL REDUCTASE-RELATED"/>
    <property type="match status" value="1"/>
</dbReference>
<dbReference type="InterPro" id="IPR050791">
    <property type="entry name" value="Aldo-Keto_reductase"/>
</dbReference>
<evidence type="ECO:0000313" key="3">
    <source>
        <dbReference type="EMBL" id="MDI1487506.1"/>
    </source>
</evidence>
<dbReference type="InterPro" id="IPR023210">
    <property type="entry name" value="NADP_OxRdtase_dom"/>
</dbReference>
<dbReference type="AlphaFoldDB" id="A0AA43QJ73"/>
<evidence type="ECO:0000256" key="1">
    <source>
        <dbReference type="ARBA" id="ARBA00023002"/>
    </source>
</evidence>
<dbReference type="EMBL" id="JAPUFD010000005">
    <property type="protein sequence ID" value="MDI1487506.1"/>
    <property type="molecule type" value="Genomic_DNA"/>
</dbReference>
<dbReference type="InterPro" id="IPR036812">
    <property type="entry name" value="NAD(P)_OxRdtase_dom_sf"/>
</dbReference>
<name>A0AA43QJ73_9LECA</name>
<evidence type="ECO:0000313" key="4">
    <source>
        <dbReference type="Proteomes" id="UP001161017"/>
    </source>
</evidence>
<protein>
    <recommendedName>
        <fullName evidence="2">NADP-dependent oxidoreductase domain-containing protein</fullName>
    </recommendedName>
</protein>
<proteinExistence type="predicted"/>
<organism evidence="3 4">
    <name type="scientific">Ramalina farinacea</name>
    <dbReference type="NCBI Taxonomy" id="258253"/>
    <lineage>
        <taxon>Eukaryota</taxon>
        <taxon>Fungi</taxon>
        <taxon>Dikarya</taxon>
        <taxon>Ascomycota</taxon>
        <taxon>Pezizomycotina</taxon>
        <taxon>Lecanoromycetes</taxon>
        <taxon>OSLEUM clade</taxon>
        <taxon>Lecanoromycetidae</taxon>
        <taxon>Lecanorales</taxon>
        <taxon>Lecanorineae</taxon>
        <taxon>Ramalinaceae</taxon>
        <taxon>Ramalina</taxon>
    </lineage>
</organism>
<feature type="domain" description="NADP-dependent oxidoreductase" evidence="2">
    <location>
        <begin position="12"/>
        <end position="309"/>
    </location>
</feature>
<dbReference type="Pfam" id="PF00248">
    <property type="entry name" value="Aldo_ket_red"/>
    <property type="match status" value="1"/>
</dbReference>
<accession>A0AA43QJ73</accession>
<dbReference type="SUPFAM" id="SSF51430">
    <property type="entry name" value="NAD(P)-linked oxidoreductase"/>
    <property type="match status" value="1"/>
</dbReference>
<evidence type="ECO:0000259" key="2">
    <source>
        <dbReference type="Pfam" id="PF00248"/>
    </source>
</evidence>
<dbReference type="CDD" id="cd19077">
    <property type="entry name" value="AKR_AKR8A1-2"/>
    <property type="match status" value="1"/>
</dbReference>
<dbReference type="GO" id="GO:0005737">
    <property type="term" value="C:cytoplasm"/>
    <property type="evidence" value="ECO:0007669"/>
    <property type="project" value="TreeGrafter"/>
</dbReference>
<dbReference type="GO" id="GO:0016491">
    <property type="term" value="F:oxidoreductase activity"/>
    <property type="evidence" value="ECO:0007669"/>
    <property type="project" value="UniProtKB-KW"/>
</dbReference>
<dbReference type="Gene3D" id="3.20.20.100">
    <property type="entry name" value="NADP-dependent oxidoreductase domain"/>
    <property type="match status" value="1"/>
</dbReference>